<evidence type="ECO:0000313" key="1">
    <source>
        <dbReference type="EMBL" id="KAJ4458527.1"/>
    </source>
</evidence>
<dbReference type="InterPro" id="IPR038498">
    <property type="entry name" value="OspF/SpvC_sf"/>
</dbReference>
<name>A0ABQ8UJD9_9EUKA</name>
<gene>
    <name evidence="1" type="ORF">PAPYR_5724</name>
</gene>
<proteinExistence type="predicted"/>
<dbReference type="EMBL" id="JAPMOS010000028">
    <property type="protein sequence ID" value="KAJ4458527.1"/>
    <property type="molecule type" value="Genomic_DNA"/>
</dbReference>
<dbReference type="Proteomes" id="UP001141327">
    <property type="component" value="Unassembled WGS sequence"/>
</dbReference>
<organism evidence="1 2">
    <name type="scientific">Paratrimastix pyriformis</name>
    <dbReference type="NCBI Taxonomy" id="342808"/>
    <lineage>
        <taxon>Eukaryota</taxon>
        <taxon>Metamonada</taxon>
        <taxon>Preaxostyla</taxon>
        <taxon>Paratrimastigidae</taxon>
        <taxon>Paratrimastix</taxon>
    </lineage>
</organism>
<accession>A0ABQ8UJD9</accession>
<evidence type="ECO:0000313" key="2">
    <source>
        <dbReference type="Proteomes" id="UP001141327"/>
    </source>
</evidence>
<dbReference type="Gene3D" id="3.30.2430.10">
    <property type="entry name" value="phosphothreonine lyase"/>
    <property type="match status" value="1"/>
</dbReference>
<protein>
    <submittedName>
        <fullName evidence="1">Uncharacterized protein</fullName>
    </submittedName>
</protein>
<keyword evidence="2" id="KW-1185">Reference proteome</keyword>
<sequence>MPHGVPAVRTHHPFSWQSIQKHPKLMSRLDFAGHTYEIRHANGFVKVYTVKGIAYWSFQTQYGNRFPDWKLHFSIDSQDRWAAWNILIALFIERKCEFSMKIQYGEWPPHMRGREITVYIFSYHPLAERVLIYDPASRTERPVLSAADDRPGTFWRDFVSVAESRLARAKIRPAPLAQGDLPLGRYCSLRNEAFVRVGPEWRPPSSGWAGYDQGAAELHKCQWVYPENNAGWNAARHPVPFLWGARSRWGYTVEACLPPQKRAALRRWAAMTARRADAWFRGLMLI</sequence>
<comment type="caution">
    <text evidence="1">The sequence shown here is derived from an EMBL/GenBank/DDBJ whole genome shotgun (WGS) entry which is preliminary data.</text>
</comment>
<reference evidence="1" key="1">
    <citation type="journal article" date="2022" name="bioRxiv">
        <title>Genomics of Preaxostyla Flagellates Illuminates Evolutionary Transitions and the Path Towards Mitochondrial Loss.</title>
        <authorList>
            <person name="Novak L.V.F."/>
            <person name="Treitli S.C."/>
            <person name="Pyrih J."/>
            <person name="Halakuc P."/>
            <person name="Pipaliya S.V."/>
            <person name="Vacek V."/>
            <person name="Brzon O."/>
            <person name="Soukal P."/>
            <person name="Eme L."/>
            <person name="Dacks J.B."/>
            <person name="Karnkowska A."/>
            <person name="Elias M."/>
            <person name="Hampl V."/>
        </authorList>
    </citation>
    <scope>NUCLEOTIDE SEQUENCE</scope>
    <source>
        <strain evidence="1">RCP-MX</strain>
    </source>
</reference>